<evidence type="ECO:0000313" key="1">
    <source>
        <dbReference type="EMBL" id="APC26082.1"/>
    </source>
</evidence>
<sequence length="119" mass="13524">MASGSSRYFYECHLTLKNYLATLIRDKDQETDLCRGISMFLYSSFHLTAVRRLSSHSGNSIVSSIVFASTHEMSTALKIEVESLIKVYIRGWIEGLGAGINEDLHPFWLNEVKVHFFSC</sequence>
<reference evidence="1 2" key="1">
    <citation type="journal article" date="2016" name="J. Virol.">
        <title>Evolution and cryo-EM capsid structure of a North American bat adenovirus and its relationship to other mastadenoviruses.</title>
        <authorList>
            <person name="Hackenbrack N."/>
            <person name="Rogers M.B."/>
            <person name="Ashley R.E."/>
            <person name="Keel M.K."/>
            <person name="Kubiski S.V."/>
            <person name="Bryan J.A."/>
            <person name="Ghedin E."/>
            <person name="Holmes E.C."/>
            <person name="Hafenstein S.L."/>
            <person name="Allison A.B."/>
        </authorList>
    </citation>
    <scope>NUCLEOTIDE SEQUENCE [LARGE SCALE GENOMIC DNA]</scope>
    <source>
        <strain evidence="1">250-A</strain>
    </source>
</reference>
<dbReference type="GeneID" id="39105744"/>
<evidence type="ECO:0000313" key="2">
    <source>
        <dbReference type="Proteomes" id="UP000204594"/>
    </source>
</evidence>
<name>A0A1J0FAR9_9ADEN</name>
<dbReference type="KEGG" id="vg:39105744"/>
<dbReference type="OrthoDB" id="23211at10239"/>
<dbReference type="EMBL" id="KX871230">
    <property type="protein sequence ID" value="APC26082.1"/>
    <property type="molecule type" value="Genomic_DNA"/>
</dbReference>
<keyword evidence="2" id="KW-1185">Reference proteome</keyword>
<protein>
    <submittedName>
        <fullName evidence="1">E4 ORF B</fullName>
    </submittedName>
</protein>
<accession>A0A1J0FAR9</accession>
<dbReference type="RefSeq" id="YP_009325360.1">
    <property type="nucleotide sequence ID" value="NC_031948.1"/>
</dbReference>
<organism evidence="1 2">
    <name type="scientific">Bat mastadenovirus G</name>
    <dbReference type="NCBI Taxonomy" id="2015376"/>
    <lineage>
        <taxon>Viruses</taxon>
        <taxon>Varidnaviria</taxon>
        <taxon>Bamfordvirae</taxon>
        <taxon>Preplasmiviricota</taxon>
        <taxon>Polisuviricotina</taxon>
        <taxon>Pharingeaviricetes</taxon>
        <taxon>Rowavirales</taxon>
        <taxon>Adenoviridae</taxon>
        <taxon>Mastadenovirus</taxon>
        <taxon>Mastadenovirus magnauris</taxon>
    </lineage>
</organism>
<proteinExistence type="predicted"/>
<dbReference type="Proteomes" id="UP000204594">
    <property type="component" value="Segment"/>
</dbReference>